<dbReference type="InterPro" id="IPR029021">
    <property type="entry name" value="Prot-tyrosine_phosphatase-like"/>
</dbReference>
<dbReference type="EMBL" id="BTCM01000002">
    <property type="protein sequence ID" value="GMK55333.1"/>
    <property type="molecule type" value="Genomic_DNA"/>
</dbReference>
<keyword evidence="6" id="KW-1185">Reference proteome</keyword>
<dbReference type="PANTHER" id="PTHR46588:SF1">
    <property type="entry name" value="SERINE_THREONINE_TYROSINE-INTERACTING PROTEIN"/>
    <property type="match status" value="1"/>
</dbReference>
<evidence type="ECO:0008006" key="7">
    <source>
        <dbReference type="Google" id="ProtNLM"/>
    </source>
</evidence>
<dbReference type="GO" id="GO:0005654">
    <property type="term" value="C:nucleoplasm"/>
    <property type="evidence" value="ECO:0007669"/>
    <property type="project" value="TreeGrafter"/>
</dbReference>
<proteinExistence type="inferred from homology"/>
<accession>A0AAD3TQZ9</accession>
<protein>
    <recommendedName>
        <fullName evidence="7">Protein-tyrosine-phosphatase</fullName>
    </recommendedName>
</protein>
<name>A0AAD3TQZ9_9TREE</name>
<reference evidence="5" key="2">
    <citation type="submission" date="2023-06" db="EMBL/GenBank/DDBJ databases">
        <authorList>
            <person name="Kobayashi Y."/>
            <person name="Kayamori A."/>
            <person name="Aoki K."/>
            <person name="Shiwa Y."/>
            <person name="Fujita N."/>
            <person name="Sugita T."/>
            <person name="Iwasaki W."/>
            <person name="Tanaka N."/>
            <person name="Takashima M."/>
        </authorList>
    </citation>
    <scope>NUCLEOTIDE SEQUENCE</scope>
    <source>
        <strain evidence="5">HIS016</strain>
    </source>
</reference>
<dbReference type="Proteomes" id="UP001222932">
    <property type="component" value="Unassembled WGS sequence"/>
</dbReference>
<evidence type="ECO:0000313" key="5">
    <source>
        <dbReference type="EMBL" id="GMK55333.1"/>
    </source>
</evidence>
<evidence type="ECO:0000259" key="3">
    <source>
        <dbReference type="PROSITE" id="PS50054"/>
    </source>
</evidence>
<sequence length="241" mass="27189">MVITEMSIPLSLLTQAPSPQLTPPVGPWPAPEPPSNMLIQEWKYEMRREAQAVLPNLYLGPFQAGTNLERLREKRITHILCLRDSVEARLIFPRFPTEFIYLTLDVADSDDQNIISIFPKCREFIDMAMSAGGAVLVHCNSGIATSPAIVMGYLMWKFGWDYTLALTFVQSKRYCVSPASFEVQLREYTAIAQAHRALSSGAHSGIRDHKRAYEDDGDGCTPQRGSLKRRATDDDEDYEME</sequence>
<evidence type="ECO:0000259" key="4">
    <source>
        <dbReference type="PROSITE" id="PS50056"/>
    </source>
</evidence>
<dbReference type="PANTHER" id="PTHR46588">
    <property type="entry name" value="SERINE/THREONINE/TYROSINE-INTERACTING PROTEIN"/>
    <property type="match status" value="1"/>
</dbReference>
<feature type="region of interest" description="Disordered" evidence="2">
    <location>
        <begin position="210"/>
        <end position="241"/>
    </location>
</feature>
<dbReference type="GO" id="GO:0062026">
    <property type="term" value="P:negative regulation of SCF-dependent proteasomal ubiquitin-dependent catabolic process"/>
    <property type="evidence" value="ECO:0007669"/>
    <property type="project" value="TreeGrafter"/>
</dbReference>
<organism evidence="5 6">
    <name type="scientific">Cutaneotrichosporon spelunceum</name>
    <dbReference type="NCBI Taxonomy" id="1672016"/>
    <lineage>
        <taxon>Eukaryota</taxon>
        <taxon>Fungi</taxon>
        <taxon>Dikarya</taxon>
        <taxon>Basidiomycota</taxon>
        <taxon>Agaricomycotina</taxon>
        <taxon>Tremellomycetes</taxon>
        <taxon>Trichosporonales</taxon>
        <taxon>Trichosporonaceae</taxon>
        <taxon>Cutaneotrichosporon</taxon>
    </lineage>
</organism>
<evidence type="ECO:0000256" key="1">
    <source>
        <dbReference type="ARBA" id="ARBA00009649"/>
    </source>
</evidence>
<dbReference type="Gene3D" id="3.90.190.10">
    <property type="entry name" value="Protein tyrosine phosphatase superfamily"/>
    <property type="match status" value="1"/>
</dbReference>
<feature type="domain" description="Tyrosine-protein phosphatase" evidence="3">
    <location>
        <begin position="49"/>
        <end position="197"/>
    </location>
</feature>
<dbReference type="GO" id="GO:0140096">
    <property type="term" value="F:catalytic activity, acting on a protein"/>
    <property type="evidence" value="ECO:0007669"/>
    <property type="project" value="UniProtKB-ARBA"/>
</dbReference>
<evidence type="ECO:0000313" key="6">
    <source>
        <dbReference type="Proteomes" id="UP001222932"/>
    </source>
</evidence>
<dbReference type="SMART" id="SM00195">
    <property type="entry name" value="DSPc"/>
    <property type="match status" value="1"/>
</dbReference>
<dbReference type="PROSITE" id="PS50054">
    <property type="entry name" value="TYR_PHOSPHATASE_DUAL"/>
    <property type="match status" value="1"/>
</dbReference>
<dbReference type="GO" id="GO:0070372">
    <property type="term" value="P:regulation of ERK1 and ERK2 cascade"/>
    <property type="evidence" value="ECO:0007669"/>
    <property type="project" value="TreeGrafter"/>
</dbReference>
<dbReference type="Pfam" id="PF00782">
    <property type="entry name" value="DSPc"/>
    <property type="match status" value="1"/>
</dbReference>
<dbReference type="InterPro" id="IPR020422">
    <property type="entry name" value="TYR_PHOSPHATASE_DUAL_dom"/>
</dbReference>
<dbReference type="SUPFAM" id="SSF52799">
    <property type="entry name" value="(Phosphotyrosine protein) phosphatases II"/>
    <property type="match status" value="1"/>
</dbReference>
<dbReference type="InterPro" id="IPR000387">
    <property type="entry name" value="Tyr_Pase_dom"/>
</dbReference>
<dbReference type="GO" id="GO:1990444">
    <property type="term" value="F:F-box domain binding"/>
    <property type="evidence" value="ECO:0007669"/>
    <property type="project" value="TreeGrafter"/>
</dbReference>
<dbReference type="InterPro" id="IPR052449">
    <property type="entry name" value="STYX-Interacting_Phosphatase"/>
</dbReference>
<dbReference type="GO" id="GO:0005737">
    <property type="term" value="C:cytoplasm"/>
    <property type="evidence" value="ECO:0007669"/>
    <property type="project" value="TreeGrafter"/>
</dbReference>
<comment type="caution">
    <text evidence="5">The sequence shown here is derived from an EMBL/GenBank/DDBJ whole genome shotgun (WGS) entry which is preliminary data.</text>
</comment>
<dbReference type="AlphaFoldDB" id="A0AAD3TQZ9"/>
<reference evidence="5" key="1">
    <citation type="journal article" date="2023" name="BMC Genomics">
        <title>Chromosome-level genome assemblies of Cutaneotrichosporon spp. (Trichosporonales, Basidiomycota) reveal imbalanced evolution between nucleotide sequences and chromosome synteny.</title>
        <authorList>
            <person name="Kobayashi Y."/>
            <person name="Kayamori A."/>
            <person name="Aoki K."/>
            <person name="Shiwa Y."/>
            <person name="Matsutani M."/>
            <person name="Fujita N."/>
            <person name="Sugita T."/>
            <person name="Iwasaki W."/>
            <person name="Tanaka N."/>
            <person name="Takashima M."/>
        </authorList>
    </citation>
    <scope>NUCLEOTIDE SEQUENCE</scope>
    <source>
        <strain evidence="5">HIS016</strain>
    </source>
</reference>
<evidence type="ECO:0000256" key="2">
    <source>
        <dbReference type="SAM" id="MobiDB-lite"/>
    </source>
</evidence>
<dbReference type="InterPro" id="IPR000340">
    <property type="entry name" value="Dual-sp_phosphatase_cat-dom"/>
</dbReference>
<feature type="domain" description="Tyrosine specific protein phosphatases" evidence="4">
    <location>
        <begin position="115"/>
        <end position="173"/>
    </location>
</feature>
<gene>
    <name evidence="5" type="ORF">CspeluHIS016_0203890</name>
</gene>
<dbReference type="PROSITE" id="PS50056">
    <property type="entry name" value="TYR_PHOSPHATASE_2"/>
    <property type="match status" value="1"/>
</dbReference>
<comment type="similarity">
    <text evidence="1">Belongs to the protein-tyrosine phosphatase family. Non-receptor class subfamily.</text>
</comment>